<protein>
    <recommendedName>
        <fullName evidence="4">Geranylgeranyl pyrophosphate synthetase</fullName>
    </recommendedName>
</protein>
<evidence type="ECO:0000256" key="1">
    <source>
        <dbReference type="SAM" id="MobiDB-lite"/>
    </source>
</evidence>
<proteinExistence type="predicted"/>
<dbReference type="Proteomes" id="UP001345013">
    <property type="component" value="Unassembled WGS sequence"/>
</dbReference>
<feature type="region of interest" description="Disordered" evidence="1">
    <location>
        <begin position="1"/>
        <end position="42"/>
    </location>
</feature>
<dbReference type="EMBL" id="JAVRRG010000165">
    <property type="protein sequence ID" value="KAK5079899.1"/>
    <property type="molecule type" value="Genomic_DNA"/>
</dbReference>
<gene>
    <name evidence="2" type="ORF">LTR24_008833</name>
</gene>
<evidence type="ECO:0008006" key="4">
    <source>
        <dbReference type="Google" id="ProtNLM"/>
    </source>
</evidence>
<comment type="caution">
    <text evidence="2">The sequence shown here is derived from an EMBL/GenBank/DDBJ whole genome shotgun (WGS) entry which is preliminary data.</text>
</comment>
<feature type="region of interest" description="Disordered" evidence="1">
    <location>
        <begin position="239"/>
        <end position="259"/>
    </location>
</feature>
<keyword evidence="3" id="KW-1185">Reference proteome</keyword>
<feature type="compositionally biased region" description="Basic and acidic residues" evidence="1">
    <location>
        <begin position="239"/>
        <end position="253"/>
    </location>
</feature>
<accession>A0ABR0JZJ1</accession>
<name>A0ABR0JZJ1_9EURO</name>
<dbReference type="PANTHER" id="PTHR35179:SF2">
    <property type="entry name" value="START DOMAIN-CONTAINING PROTEIN"/>
    <property type="match status" value="1"/>
</dbReference>
<evidence type="ECO:0000313" key="3">
    <source>
        <dbReference type="Proteomes" id="UP001345013"/>
    </source>
</evidence>
<dbReference type="PANTHER" id="PTHR35179">
    <property type="entry name" value="PROTEIN CBG02620"/>
    <property type="match status" value="1"/>
</dbReference>
<evidence type="ECO:0000313" key="2">
    <source>
        <dbReference type="EMBL" id="KAK5079899.1"/>
    </source>
</evidence>
<organism evidence="2 3">
    <name type="scientific">Lithohypha guttulata</name>
    <dbReference type="NCBI Taxonomy" id="1690604"/>
    <lineage>
        <taxon>Eukaryota</taxon>
        <taxon>Fungi</taxon>
        <taxon>Dikarya</taxon>
        <taxon>Ascomycota</taxon>
        <taxon>Pezizomycotina</taxon>
        <taxon>Eurotiomycetes</taxon>
        <taxon>Chaetothyriomycetidae</taxon>
        <taxon>Chaetothyriales</taxon>
        <taxon>Trichomeriaceae</taxon>
        <taxon>Lithohypha</taxon>
    </lineage>
</organism>
<sequence length="445" mass="50209">MTFSRSSFGRGQRAGHRGAPGGHDFRRTPAASLPKPEHSQRQIESIAAAPALTEDFDDKIRIENVEYVTSFNWKETRDPTIIVPGKPPRWQPPSSAQSLHEDGGIYYRDPNSARFPSYPTEPAIRAIRERIPDFDLSEIDVFGCGNTVGSLLSFARDEERTFRFGVESIGSSLFLVRKTNTPRETIEDVRGYGHTFPEAYTTWARDVRGSASHQRVIKYDFAGLKCFIRSESDGYLPDLVDHNKSTSEQKHEDGDDPLSDTNRLMALALGLQVPSTAIDLTVQHAGEPTPQQALFDLKTRALKTKRAGDISVDDFLHRMWVNQTPNFILAFHTYGKFENNNIHIVDVRNKVNEWEAQNATMLSKLGGLLHKLINVATQNGESRFEVRRVGKGPLQLWSEVPQWSALSPGLKALWGVKDRHETRALQAEQNKLVHEDDEDADYLKF</sequence>
<reference evidence="2 3" key="1">
    <citation type="submission" date="2023-08" db="EMBL/GenBank/DDBJ databases">
        <title>Black Yeasts Isolated from many extreme environments.</title>
        <authorList>
            <person name="Coleine C."/>
            <person name="Stajich J.E."/>
            <person name="Selbmann L."/>
        </authorList>
    </citation>
    <scope>NUCLEOTIDE SEQUENCE [LARGE SCALE GENOMIC DNA]</scope>
    <source>
        <strain evidence="2 3">CCFEE 5885</strain>
    </source>
</reference>